<organism evidence="2 3">
    <name type="scientific">Caldiarchaeum subterraneum</name>
    <dbReference type="NCBI Taxonomy" id="311458"/>
    <lineage>
        <taxon>Archaea</taxon>
        <taxon>Nitrososphaerota</taxon>
        <taxon>Candidatus Caldarchaeales</taxon>
        <taxon>Candidatus Caldarchaeaceae</taxon>
        <taxon>Candidatus Caldarchaeum</taxon>
    </lineage>
</organism>
<evidence type="ECO:0000313" key="3">
    <source>
        <dbReference type="Proteomes" id="UP000608579"/>
    </source>
</evidence>
<proteinExistence type="predicted"/>
<keyword evidence="1" id="KW-0472">Membrane</keyword>
<evidence type="ECO:0000313" key="2">
    <source>
        <dbReference type="EMBL" id="HIQ29969.1"/>
    </source>
</evidence>
<keyword evidence="1" id="KW-0812">Transmembrane</keyword>
<accession>A0A833EA71</accession>
<feature type="transmembrane region" description="Helical" evidence="1">
    <location>
        <begin position="7"/>
        <end position="29"/>
    </location>
</feature>
<feature type="transmembrane region" description="Helical" evidence="1">
    <location>
        <begin position="41"/>
        <end position="62"/>
    </location>
</feature>
<dbReference type="Proteomes" id="UP000608579">
    <property type="component" value="Unassembled WGS sequence"/>
</dbReference>
<protein>
    <recommendedName>
        <fullName evidence="4">Dolichol phosphate-mannose biosynthesis regulatory protein</fullName>
    </recommendedName>
</protein>
<reference evidence="2" key="1">
    <citation type="journal article" date="2020" name="ISME J.">
        <title>Gammaproteobacteria mediating utilization of methyl-, sulfur- and petroleum organic compounds in deep ocean hydrothermal plumes.</title>
        <authorList>
            <person name="Zhou Z."/>
            <person name="Liu Y."/>
            <person name="Pan J."/>
            <person name="Cron B.R."/>
            <person name="Toner B.M."/>
            <person name="Anantharaman K."/>
            <person name="Breier J.A."/>
            <person name="Dick G.J."/>
            <person name="Li M."/>
        </authorList>
    </citation>
    <scope>NUCLEOTIDE SEQUENCE</scope>
    <source>
        <strain evidence="2">SZUA-1515</strain>
    </source>
</reference>
<evidence type="ECO:0008006" key="4">
    <source>
        <dbReference type="Google" id="ProtNLM"/>
    </source>
</evidence>
<comment type="caution">
    <text evidence="2">The sequence shown here is derived from an EMBL/GenBank/DDBJ whole genome shotgun (WGS) entry which is preliminary data.</text>
</comment>
<dbReference type="EMBL" id="DQVM01000105">
    <property type="protein sequence ID" value="HIQ29969.1"/>
    <property type="molecule type" value="Genomic_DNA"/>
</dbReference>
<keyword evidence="1" id="KW-1133">Transmembrane helix</keyword>
<gene>
    <name evidence="2" type="ORF">EYH45_05335</name>
</gene>
<evidence type="ECO:0000256" key="1">
    <source>
        <dbReference type="SAM" id="Phobius"/>
    </source>
</evidence>
<dbReference type="AlphaFoldDB" id="A0A833EA71"/>
<name>A0A833EA71_CALS0</name>
<sequence>MNKVKTTGYAVMATAALAEVFYILWFFGYIPNLDEELAVKIPVLIITSTLLLILAFLGYVMATTEQPITIKPTKQSY</sequence>